<dbReference type="InterPro" id="IPR025110">
    <property type="entry name" value="AMP-bd_C"/>
</dbReference>
<evidence type="ECO:0000256" key="6">
    <source>
        <dbReference type="ARBA" id="ARBA00023194"/>
    </source>
</evidence>
<dbReference type="SUPFAM" id="SSF52777">
    <property type="entry name" value="CoA-dependent acyltransferases"/>
    <property type="match status" value="2"/>
</dbReference>
<dbReference type="GO" id="GO:0008610">
    <property type="term" value="P:lipid biosynthetic process"/>
    <property type="evidence" value="ECO:0007669"/>
    <property type="project" value="UniProtKB-ARBA"/>
</dbReference>
<dbReference type="InterPro" id="IPR045851">
    <property type="entry name" value="AMP-bd_C_sf"/>
</dbReference>
<dbReference type="GO" id="GO:0005829">
    <property type="term" value="C:cytosol"/>
    <property type="evidence" value="ECO:0007669"/>
    <property type="project" value="TreeGrafter"/>
</dbReference>
<dbReference type="Pfam" id="PF00501">
    <property type="entry name" value="AMP-binding"/>
    <property type="match status" value="1"/>
</dbReference>
<accession>A0A1T2WYX1</accession>
<organism evidence="10 11">
    <name type="scientific">Paenibacillus selenitireducens</name>
    <dbReference type="NCBI Taxonomy" id="1324314"/>
    <lineage>
        <taxon>Bacteria</taxon>
        <taxon>Bacillati</taxon>
        <taxon>Bacillota</taxon>
        <taxon>Bacilli</taxon>
        <taxon>Bacillales</taxon>
        <taxon>Paenibacillaceae</taxon>
        <taxon>Paenibacillus</taxon>
    </lineage>
</organism>
<dbReference type="InterPro" id="IPR023213">
    <property type="entry name" value="CAT-like_dom_sf"/>
</dbReference>
<dbReference type="InterPro" id="IPR010071">
    <property type="entry name" value="AA_adenyl_dom"/>
</dbReference>
<dbReference type="NCBIfam" id="TIGR01733">
    <property type="entry name" value="AA-adenyl-dom"/>
    <property type="match status" value="1"/>
</dbReference>
<dbReference type="PANTHER" id="PTHR45527">
    <property type="entry name" value="NONRIBOSOMAL PEPTIDE SYNTHETASE"/>
    <property type="match status" value="1"/>
</dbReference>
<dbReference type="Gene3D" id="3.30.300.30">
    <property type="match status" value="1"/>
</dbReference>
<dbReference type="FunFam" id="3.40.50.980:FF:000001">
    <property type="entry name" value="Non-ribosomal peptide synthetase"/>
    <property type="match status" value="1"/>
</dbReference>
<keyword evidence="8" id="KW-0175">Coiled coil</keyword>
<dbReference type="FunFam" id="3.30.300.30:FF:000010">
    <property type="entry name" value="Enterobactin synthetase component F"/>
    <property type="match status" value="1"/>
</dbReference>
<feature type="coiled-coil region" evidence="8">
    <location>
        <begin position="495"/>
        <end position="522"/>
    </location>
</feature>
<sequence>MHQEKADLLQDIYSLTPLQEGILYHHMVDIDSTNYISQDVFLIDDKADEQCIKKSLHFLGQKHSALRTNIIYEKISKPRQIVFKNREIEYEKIDLAVFDEKEQDEKLKKLLKEDLIRRFDLQRDALLRIKYVILSRKKIMVWTLHHILLDGWSSSLLVADFMRYYKELKIGESEAKIASDLENEKNTRAEFGDYVNWIIEQDEEKAVEYWRQLTKDYEHISEIRPMIKPKKTDNQVERVELFLSEKLTQKLSELAKRHNVTISNISEAAWGIVLQKYTKTDDVIFGKVVSGREAPLNGIEKMVGLCINTIPVRVKSDREMSVEDLIESQKEQALDSKNYEYLSLAKIQNSTNQKSELIKTLYVFENYYKDDVNIKADENSISMTLVKTQNQTNYMLTVNVAIREKKLRLAIKYDPNMFCKDEVIGILEHYKKTLEVMLLVPQIKADEIELIMEEERNKILGEFNDTQVEYPKDKTVIDLFEEQVQRTPNNIAVIYDESKITYAELNQKSNQLARKLRELGVKPNDFVAILSERSIEMMIGLYGIMKAGGAYVPIDPGFPVERIQYMLEDCKAKAVLVYKAEIDTKLPVIYLCDKEIYTGESKNLQKVNKPEDLIYCIYTSGTTGKPKGVPVRYCNVISLLLWYKDRFRITEKERVILITSLNFDLTQRSIFSPHLAGATLFACGNGREYDVWKITDYISKMNISMLSCAASMFYSLLYINEQNGFQKLKSLRKLFLGGEALLYVKIENFLKNHPDIKITNVYGATEDSGCVTSYTISEIDENHSIVPIGKPISNKKIFIFDGNKMCGIGVVGEICICGEGVTNGYLNYSKLTVEKFVKNPYGEDMMYRTGDLGRWLPDGNIECLGRLDEQVKIRGIRIELGEIESMLRKIEHVKDCAVIAREVKDGDTAIYAYIVSEQEISVSEVRDTLGKSLPNYMIPTFIGQIETIPITRNGKLDRQSLPELALKSEKEYIEPRTKDEITVVDVIEKVLGLEKIGMNDDIFEFGANSINIMLIVNRLNQIGCKVNIKTILKSKSVYEIVRGLNKGMKIKYRTM</sequence>
<evidence type="ECO:0000256" key="2">
    <source>
        <dbReference type="ARBA" id="ARBA00006432"/>
    </source>
</evidence>
<dbReference type="Gene3D" id="3.30.559.10">
    <property type="entry name" value="Chloramphenicol acetyltransferase-like domain"/>
    <property type="match status" value="1"/>
</dbReference>
<comment type="similarity">
    <text evidence="2">Belongs to the ATP-dependent AMP-binding enzyme family.</text>
</comment>
<dbReference type="GO" id="GO:0043041">
    <property type="term" value="P:amino acid activation for nonribosomal peptide biosynthetic process"/>
    <property type="evidence" value="ECO:0007669"/>
    <property type="project" value="TreeGrafter"/>
</dbReference>
<dbReference type="Pfam" id="PF13193">
    <property type="entry name" value="AMP-binding_C"/>
    <property type="match status" value="1"/>
</dbReference>
<dbReference type="OrthoDB" id="9765680at2"/>
<keyword evidence="7" id="KW-0511">Multifunctional enzyme</keyword>
<dbReference type="Gene3D" id="1.10.1200.10">
    <property type="entry name" value="ACP-like"/>
    <property type="match status" value="1"/>
</dbReference>
<dbReference type="GO" id="GO:0017000">
    <property type="term" value="P:antibiotic biosynthetic process"/>
    <property type="evidence" value="ECO:0007669"/>
    <property type="project" value="UniProtKB-KW"/>
</dbReference>
<evidence type="ECO:0000256" key="3">
    <source>
        <dbReference type="ARBA" id="ARBA00022450"/>
    </source>
</evidence>
<dbReference type="GO" id="GO:0031177">
    <property type="term" value="F:phosphopantetheine binding"/>
    <property type="evidence" value="ECO:0007669"/>
    <property type="project" value="TreeGrafter"/>
</dbReference>
<dbReference type="InterPro" id="IPR006162">
    <property type="entry name" value="Ppantetheine_attach_site"/>
</dbReference>
<dbReference type="InterPro" id="IPR001242">
    <property type="entry name" value="Condensation_dom"/>
</dbReference>
<evidence type="ECO:0000259" key="9">
    <source>
        <dbReference type="PROSITE" id="PS50075"/>
    </source>
</evidence>
<keyword evidence="11" id="KW-1185">Reference proteome</keyword>
<protein>
    <recommendedName>
        <fullName evidence="9">Carrier domain-containing protein</fullName>
    </recommendedName>
</protein>
<dbReference type="SUPFAM" id="SSF56801">
    <property type="entry name" value="Acetyl-CoA synthetase-like"/>
    <property type="match status" value="1"/>
</dbReference>
<dbReference type="Gene3D" id="2.30.38.10">
    <property type="entry name" value="Luciferase, Domain 3"/>
    <property type="match status" value="1"/>
</dbReference>
<keyword evidence="5" id="KW-0677">Repeat</keyword>
<proteinExistence type="inferred from homology"/>
<comment type="cofactor">
    <cofactor evidence="1">
        <name>pantetheine 4'-phosphate</name>
        <dbReference type="ChEBI" id="CHEBI:47942"/>
    </cofactor>
</comment>
<dbReference type="InterPro" id="IPR000873">
    <property type="entry name" value="AMP-dep_synth/lig_dom"/>
</dbReference>
<dbReference type="Gene3D" id="3.30.559.30">
    <property type="entry name" value="Nonribosomal peptide synthetase, condensation domain"/>
    <property type="match status" value="1"/>
</dbReference>
<dbReference type="EMBL" id="MSZX01000031">
    <property type="protein sequence ID" value="OPA72812.1"/>
    <property type="molecule type" value="Genomic_DNA"/>
</dbReference>
<dbReference type="InterPro" id="IPR009081">
    <property type="entry name" value="PP-bd_ACP"/>
</dbReference>
<keyword evidence="6" id="KW-0045">Antibiotic biosynthesis</keyword>
<dbReference type="Gene3D" id="3.40.50.980">
    <property type="match status" value="2"/>
</dbReference>
<dbReference type="Pfam" id="PF00550">
    <property type="entry name" value="PP-binding"/>
    <property type="match status" value="1"/>
</dbReference>
<dbReference type="InterPro" id="IPR036736">
    <property type="entry name" value="ACP-like_sf"/>
</dbReference>
<dbReference type="AlphaFoldDB" id="A0A1T2WYX1"/>
<dbReference type="SUPFAM" id="SSF47336">
    <property type="entry name" value="ACP-like"/>
    <property type="match status" value="1"/>
</dbReference>
<keyword evidence="3" id="KW-0596">Phosphopantetheine</keyword>
<dbReference type="STRING" id="1324314.BVG16_32030"/>
<evidence type="ECO:0000256" key="4">
    <source>
        <dbReference type="ARBA" id="ARBA00022553"/>
    </source>
</evidence>
<dbReference type="Proteomes" id="UP000190188">
    <property type="component" value="Unassembled WGS sequence"/>
</dbReference>
<dbReference type="GO" id="GO:0044550">
    <property type="term" value="P:secondary metabolite biosynthetic process"/>
    <property type="evidence" value="ECO:0007669"/>
    <property type="project" value="TreeGrafter"/>
</dbReference>
<dbReference type="PROSITE" id="PS00012">
    <property type="entry name" value="PHOSPHOPANTETHEINE"/>
    <property type="match status" value="1"/>
</dbReference>
<evidence type="ECO:0000256" key="1">
    <source>
        <dbReference type="ARBA" id="ARBA00001957"/>
    </source>
</evidence>
<dbReference type="Pfam" id="PF00668">
    <property type="entry name" value="Condensation"/>
    <property type="match status" value="1"/>
</dbReference>
<evidence type="ECO:0000313" key="11">
    <source>
        <dbReference type="Proteomes" id="UP000190188"/>
    </source>
</evidence>
<evidence type="ECO:0000256" key="8">
    <source>
        <dbReference type="SAM" id="Coils"/>
    </source>
</evidence>
<dbReference type="GO" id="GO:0003824">
    <property type="term" value="F:catalytic activity"/>
    <property type="evidence" value="ECO:0007669"/>
    <property type="project" value="UniProtKB-KW"/>
</dbReference>
<evidence type="ECO:0000313" key="10">
    <source>
        <dbReference type="EMBL" id="OPA72812.1"/>
    </source>
</evidence>
<feature type="domain" description="Carrier" evidence="9">
    <location>
        <begin position="974"/>
        <end position="1048"/>
    </location>
</feature>
<comment type="caution">
    <text evidence="10">The sequence shown here is derived from an EMBL/GenBank/DDBJ whole genome shotgun (WGS) entry which is preliminary data.</text>
</comment>
<dbReference type="RefSeq" id="WP_078503246.1">
    <property type="nucleotide sequence ID" value="NZ_MSZX01000031.1"/>
</dbReference>
<keyword evidence="4" id="KW-0597">Phosphoprotein</keyword>
<evidence type="ECO:0000256" key="5">
    <source>
        <dbReference type="ARBA" id="ARBA00022737"/>
    </source>
</evidence>
<name>A0A1T2WYX1_9BACL</name>
<evidence type="ECO:0000256" key="7">
    <source>
        <dbReference type="ARBA" id="ARBA00023268"/>
    </source>
</evidence>
<reference evidence="10 11" key="1">
    <citation type="submission" date="2017-01" db="EMBL/GenBank/DDBJ databases">
        <title>Genome analysis of Paenibacillus selenitrireducens ES3-24.</title>
        <authorList>
            <person name="Xu D."/>
            <person name="Yao R."/>
            <person name="Zheng S."/>
        </authorList>
    </citation>
    <scope>NUCLEOTIDE SEQUENCE [LARGE SCALE GENOMIC DNA]</scope>
    <source>
        <strain evidence="10 11">ES3-24</strain>
    </source>
</reference>
<gene>
    <name evidence="10" type="ORF">BVG16_32030</name>
</gene>
<dbReference type="PROSITE" id="PS50075">
    <property type="entry name" value="CARRIER"/>
    <property type="match status" value="1"/>
</dbReference>
<dbReference type="CDD" id="cd05930">
    <property type="entry name" value="A_NRPS"/>
    <property type="match status" value="1"/>
</dbReference>
<dbReference type="PANTHER" id="PTHR45527:SF1">
    <property type="entry name" value="FATTY ACID SYNTHASE"/>
    <property type="match status" value="1"/>
</dbReference>